<proteinExistence type="inferred from homology"/>
<evidence type="ECO:0000313" key="9">
    <source>
        <dbReference type="EMBL" id="WKW15666.1"/>
    </source>
</evidence>
<dbReference type="NCBIfam" id="TIGR01697">
    <property type="entry name" value="PNPH-PUNA-XAPA"/>
    <property type="match status" value="1"/>
</dbReference>
<dbReference type="SUPFAM" id="SSF53167">
    <property type="entry name" value="Purine and uridine phosphorylases"/>
    <property type="match status" value="1"/>
</dbReference>
<dbReference type="EMBL" id="CP130612">
    <property type="protein sequence ID" value="WKW12759.1"/>
    <property type="molecule type" value="Genomic_DNA"/>
</dbReference>
<evidence type="ECO:0000256" key="4">
    <source>
        <dbReference type="ARBA" id="ARBA00022679"/>
    </source>
</evidence>
<dbReference type="GO" id="GO:0005737">
    <property type="term" value="C:cytoplasm"/>
    <property type="evidence" value="ECO:0007669"/>
    <property type="project" value="TreeGrafter"/>
</dbReference>
<feature type="binding site" evidence="6">
    <location>
        <position position="203"/>
    </location>
    <ligand>
        <name>a purine D-ribonucleoside</name>
        <dbReference type="ChEBI" id="CHEBI:142355"/>
    </ligand>
</feature>
<sequence>MSGASVSGEHSHGTQAAQQAAEAIRARLGVQSPVAAIVLGSGLGGLADRAQGATRVPYAEIPGFHAPGVEGHRGELIRGMLGGREVLLLAGRFHMYEGHSAQVAAFPVRVVHALGAKVLFVSNAAGGINRAFPPGTLMMISDHLNLQFRNPLVGALEPGDIRFPDMSAPYAPRLQRLLEAAAVEGGLSLARGVYAGLLGPTYETPAEVRMLATLGADAVGMSTVPETIVARAIGMEVAGVSCITNPAAGISDAPLNHAEVMEEGRKAGDAFCGLVERFVAKL</sequence>
<dbReference type="NCBIfam" id="NF006054">
    <property type="entry name" value="PRK08202.1"/>
    <property type="match status" value="1"/>
</dbReference>
<dbReference type="PIRSF" id="PIRSF000477">
    <property type="entry name" value="PurNPase"/>
    <property type="match status" value="1"/>
</dbReference>
<dbReference type="CDD" id="cd09009">
    <property type="entry name" value="PNP-EcPNPII_like"/>
    <property type="match status" value="1"/>
</dbReference>
<keyword evidence="4 5" id="KW-0808">Transferase</keyword>
<comment type="function">
    <text evidence="5">The purine nucleoside phosphorylases catalyze the phosphorolytic breakdown of the N-glycosidic bond in the beta-(deoxy)ribonucleoside molecules, with the formation of the corresponding free purine bases and pentose-1-phosphate.</text>
</comment>
<evidence type="ECO:0000256" key="1">
    <source>
        <dbReference type="ARBA" id="ARBA00005058"/>
    </source>
</evidence>
<comment type="pathway">
    <text evidence="1 5">Purine metabolism; purine nucleoside salvage.</text>
</comment>
<dbReference type="InterPro" id="IPR035994">
    <property type="entry name" value="Nucleoside_phosphorylase_sf"/>
</dbReference>
<feature type="binding site" evidence="6">
    <location>
        <position position="72"/>
    </location>
    <ligand>
        <name>phosphate</name>
        <dbReference type="ChEBI" id="CHEBI:43474"/>
    </ligand>
</feature>
<feature type="binding site" evidence="6">
    <location>
        <begin position="92"/>
        <end position="94"/>
    </location>
    <ligand>
        <name>phosphate</name>
        <dbReference type="ChEBI" id="CHEBI:43474"/>
    </ligand>
</feature>
<dbReference type="EC" id="2.4.2.1" evidence="5"/>
<feature type="binding site" evidence="6">
    <location>
        <position position="124"/>
    </location>
    <ligand>
        <name>phosphate</name>
        <dbReference type="ChEBI" id="CHEBI:43474"/>
    </ligand>
</feature>
<dbReference type="Proteomes" id="UP001229955">
    <property type="component" value="Chromosome"/>
</dbReference>
<evidence type="ECO:0000256" key="2">
    <source>
        <dbReference type="ARBA" id="ARBA00006751"/>
    </source>
</evidence>
<dbReference type="PANTHER" id="PTHR11904:SF9">
    <property type="entry name" value="PURINE NUCLEOSIDE PHOSPHORYLASE-RELATED"/>
    <property type="match status" value="1"/>
</dbReference>
<feature type="binding site" evidence="6">
    <location>
        <position position="41"/>
    </location>
    <ligand>
        <name>phosphate</name>
        <dbReference type="ChEBI" id="CHEBI:43474"/>
    </ligand>
</feature>
<feature type="binding site" evidence="6">
    <location>
        <position position="222"/>
    </location>
    <ligand>
        <name>phosphate</name>
        <dbReference type="ChEBI" id="CHEBI:43474"/>
    </ligand>
</feature>
<organism evidence="8">
    <name type="scientific">Pseudogemmatithrix spongiicola</name>
    <dbReference type="NCBI Taxonomy" id="3062599"/>
    <lineage>
        <taxon>Bacteria</taxon>
        <taxon>Pseudomonadati</taxon>
        <taxon>Gemmatimonadota</taxon>
        <taxon>Gemmatimonadia</taxon>
        <taxon>Gemmatimonadales</taxon>
        <taxon>Gemmatimonadaceae</taxon>
        <taxon>Pseudogemmatithrix</taxon>
    </lineage>
</organism>
<feature type="binding site" evidence="6">
    <location>
        <position position="245"/>
    </location>
    <ligand>
        <name>a purine D-ribonucleoside</name>
        <dbReference type="ChEBI" id="CHEBI:142355"/>
    </ligand>
</feature>
<dbReference type="InterPro" id="IPR011268">
    <property type="entry name" value="Purine_phosphorylase"/>
</dbReference>
<protein>
    <recommendedName>
        <fullName evidence="5">Purine nucleoside phosphorylase</fullName>
        <ecNumber evidence="5">2.4.2.1</ecNumber>
    </recommendedName>
    <alternativeName>
        <fullName evidence="5">Inosine-guanosine phosphorylase</fullName>
    </alternativeName>
</protein>
<name>A0AA49JVG9_9BACT</name>
<dbReference type="Gene3D" id="3.40.50.1580">
    <property type="entry name" value="Nucleoside phosphorylase domain"/>
    <property type="match status" value="1"/>
</dbReference>
<dbReference type="GO" id="GO:0004731">
    <property type="term" value="F:purine-nucleoside phosphorylase activity"/>
    <property type="evidence" value="ECO:0007669"/>
    <property type="project" value="UniProtKB-EC"/>
</dbReference>
<comment type="similarity">
    <text evidence="2 5">Belongs to the PNP/MTAP phosphorylase family.</text>
</comment>
<dbReference type="Pfam" id="PF01048">
    <property type="entry name" value="PNP_UDP_1"/>
    <property type="match status" value="1"/>
</dbReference>
<dbReference type="KEGG" id="pspc:Strain318_002067"/>
<evidence type="ECO:0000256" key="3">
    <source>
        <dbReference type="ARBA" id="ARBA00022676"/>
    </source>
</evidence>
<evidence type="ECO:0000256" key="6">
    <source>
        <dbReference type="PIRSR" id="PIRSR000477-2"/>
    </source>
</evidence>
<accession>A0AA49JVG9</accession>
<gene>
    <name evidence="8" type="ORF">Strain138_002068</name>
    <name evidence="9" type="ORF">Strain318_002067</name>
</gene>
<keyword evidence="10" id="KW-1185">Reference proteome</keyword>
<accession>A0AA49K138</accession>
<reference evidence="8" key="1">
    <citation type="submission" date="2023-07" db="EMBL/GenBank/DDBJ databases">
        <authorList>
            <person name="Haufschild T."/>
            <person name="Kallscheuer N."/>
            <person name="Hammer J."/>
            <person name="Kohn T."/>
            <person name="Kabuu M."/>
            <person name="Jogler M."/>
            <person name="Wohfarth N."/>
            <person name="Heuer A."/>
            <person name="Rohde M."/>
            <person name="van Teeseling M.C.F."/>
            <person name="Jogler C."/>
        </authorList>
    </citation>
    <scope>NUCLEOTIDE SEQUENCE</scope>
    <source>
        <strain evidence="8">Strain 138</strain>
        <strain evidence="9">Strain 318</strain>
    </source>
</reference>
<dbReference type="GO" id="GO:0009116">
    <property type="term" value="P:nucleoside metabolic process"/>
    <property type="evidence" value="ECO:0007669"/>
    <property type="project" value="InterPro"/>
</dbReference>
<keyword evidence="3 5" id="KW-0328">Glycosyltransferase</keyword>
<evidence type="ECO:0000313" key="10">
    <source>
        <dbReference type="Proteomes" id="UP001229955"/>
    </source>
</evidence>
<dbReference type="RefSeq" id="WP_367885636.1">
    <property type="nucleotide sequence ID" value="NZ_CP130612.1"/>
</dbReference>
<evidence type="ECO:0000313" key="8">
    <source>
        <dbReference type="EMBL" id="WKW12759.1"/>
    </source>
</evidence>
<evidence type="ECO:0000256" key="5">
    <source>
        <dbReference type="PIRNR" id="PIRNR000477"/>
    </source>
</evidence>
<dbReference type="InterPro" id="IPR000845">
    <property type="entry name" value="Nucleoside_phosphorylase_d"/>
</dbReference>
<dbReference type="PANTHER" id="PTHR11904">
    <property type="entry name" value="METHYLTHIOADENOSINE/PURINE NUCLEOSIDE PHOSPHORYLASE"/>
    <property type="match status" value="1"/>
</dbReference>
<evidence type="ECO:0000259" key="7">
    <source>
        <dbReference type="Pfam" id="PF01048"/>
    </source>
</evidence>
<dbReference type="EMBL" id="CP130613">
    <property type="protein sequence ID" value="WKW15666.1"/>
    <property type="molecule type" value="Genomic_DNA"/>
</dbReference>
<feature type="domain" description="Nucleoside phosphorylase" evidence="7">
    <location>
        <begin position="36"/>
        <end position="280"/>
    </location>
</feature>
<dbReference type="AlphaFoldDB" id="A0AA49JVG9"/>